<feature type="region of interest" description="Disordered" evidence="1">
    <location>
        <begin position="229"/>
        <end position="316"/>
    </location>
</feature>
<dbReference type="AlphaFoldDB" id="A0A8H3J4L0"/>
<accession>A0A8H3J4L0</accession>
<dbReference type="OrthoDB" id="10539278at2759"/>
<name>A0A8H3J4L0_9LECA</name>
<feature type="region of interest" description="Disordered" evidence="1">
    <location>
        <begin position="23"/>
        <end position="149"/>
    </location>
</feature>
<comment type="caution">
    <text evidence="3">The sequence shown here is derived from an EMBL/GenBank/DDBJ whole genome shotgun (WGS) entry which is preliminary data.</text>
</comment>
<evidence type="ECO:0000313" key="4">
    <source>
        <dbReference type="Proteomes" id="UP000664203"/>
    </source>
</evidence>
<dbReference type="Proteomes" id="UP000664203">
    <property type="component" value="Unassembled WGS sequence"/>
</dbReference>
<feature type="signal peptide" evidence="2">
    <location>
        <begin position="1"/>
        <end position="17"/>
    </location>
</feature>
<protein>
    <submittedName>
        <fullName evidence="3">Uncharacterized protein</fullName>
    </submittedName>
</protein>
<reference evidence="3" key="1">
    <citation type="submission" date="2021-03" db="EMBL/GenBank/DDBJ databases">
        <authorList>
            <person name="Tagirdzhanova G."/>
        </authorList>
    </citation>
    <scope>NUCLEOTIDE SEQUENCE</scope>
</reference>
<feature type="compositionally biased region" description="Gly residues" evidence="1">
    <location>
        <begin position="270"/>
        <end position="293"/>
    </location>
</feature>
<proteinExistence type="predicted"/>
<feature type="compositionally biased region" description="Gly residues" evidence="1">
    <location>
        <begin position="229"/>
        <end position="240"/>
    </location>
</feature>
<feature type="chain" id="PRO_5034149208" evidence="2">
    <location>
        <begin position="18"/>
        <end position="429"/>
    </location>
</feature>
<feature type="region of interest" description="Disordered" evidence="1">
    <location>
        <begin position="341"/>
        <end position="429"/>
    </location>
</feature>
<evidence type="ECO:0000256" key="2">
    <source>
        <dbReference type="SAM" id="SignalP"/>
    </source>
</evidence>
<evidence type="ECO:0000313" key="3">
    <source>
        <dbReference type="EMBL" id="CAF9940587.1"/>
    </source>
</evidence>
<feature type="compositionally biased region" description="Gly residues" evidence="1">
    <location>
        <begin position="113"/>
        <end position="122"/>
    </location>
</feature>
<evidence type="ECO:0000256" key="1">
    <source>
        <dbReference type="SAM" id="MobiDB-lite"/>
    </source>
</evidence>
<sequence>MRSSAILVVALVGVASAGMPKWPRNWPGTANDVYGGSKGPTGKPHLGPGPVSEIPHTGGSFPTGHPKDHHTKKEHHNSGGMFPSGGPKEHHSEKHHHTGGSFPTGKHHQPTGSGVGPTGTGHGASPLPTPGPHTTTITKTSDVASKSSIGRTSLPLALTSATGTMTSTLFDTTTLTSTITKYVPCSSPIATVGSSTFYSTSLTTTYSITTVTQTSTTYEVICPSTTGPGVGGPAPTGGAGSPPYIPVVPTGGSIALESPGAGPTSTPIGGESGAGSGSGSGSPGSPGAPGEGGATNTAYGSIPTSGSGSGGYPGVPASPSNGCPAVQTVTSTVQVTVTVTSTAGAGGSGGSGTQPTSGSGPPPPNGPFSTQSGAAPFPLPGGPGSVKPFPSGTGAPSGHVPPTGTGIPSGGYAKQTGGQRWVAIDDQRT</sequence>
<keyword evidence="2" id="KW-0732">Signal</keyword>
<gene>
    <name evidence="3" type="ORF">ALECFALPRED_008763</name>
</gene>
<dbReference type="EMBL" id="CAJPDR010000611">
    <property type="protein sequence ID" value="CAF9940587.1"/>
    <property type="molecule type" value="Genomic_DNA"/>
</dbReference>
<organism evidence="3 4">
    <name type="scientific">Alectoria fallacina</name>
    <dbReference type="NCBI Taxonomy" id="1903189"/>
    <lineage>
        <taxon>Eukaryota</taxon>
        <taxon>Fungi</taxon>
        <taxon>Dikarya</taxon>
        <taxon>Ascomycota</taxon>
        <taxon>Pezizomycotina</taxon>
        <taxon>Lecanoromycetes</taxon>
        <taxon>OSLEUM clade</taxon>
        <taxon>Lecanoromycetidae</taxon>
        <taxon>Lecanorales</taxon>
        <taxon>Lecanorineae</taxon>
        <taxon>Parmeliaceae</taxon>
        <taxon>Alectoria</taxon>
    </lineage>
</organism>
<keyword evidence="4" id="KW-1185">Reference proteome</keyword>